<feature type="domain" description="AMP-dependent synthetase/ligase" evidence="4">
    <location>
        <begin position="73"/>
        <end position="387"/>
    </location>
</feature>
<dbReference type="AlphaFoldDB" id="A0A2S4KYP1"/>
<dbReference type="Gene3D" id="1.10.1200.10">
    <property type="entry name" value="ACP-like"/>
    <property type="match status" value="1"/>
</dbReference>
<dbReference type="SUPFAM" id="SSF56801">
    <property type="entry name" value="Acetyl-CoA synthetase-like"/>
    <property type="match status" value="1"/>
</dbReference>
<dbReference type="STRING" id="94208.A0A2S4KYP1"/>
<dbReference type="EMBL" id="PKSG01000452">
    <property type="protein sequence ID" value="POR35295.1"/>
    <property type="molecule type" value="Genomic_DNA"/>
</dbReference>
<accession>A0A2S4KYP1</accession>
<dbReference type="Pfam" id="PF00501">
    <property type="entry name" value="AMP-binding"/>
    <property type="match status" value="1"/>
</dbReference>
<evidence type="ECO:0000256" key="1">
    <source>
        <dbReference type="ARBA" id="ARBA00022450"/>
    </source>
</evidence>
<organism evidence="6 7">
    <name type="scientific">Tolypocladium paradoxum</name>
    <dbReference type="NCBI Taxonomy" id="94208"/>
    <lineage>
        <taxon>Eukaryota</taxon>
        <taxon>Fungi</taxon>
        <taxon>Dikarya</taxon>
        <taxon>Ascomycota</taxon>
        <taxon>Pezizomycotina</taxon>
        <taxon>Sordariomycetes</taxon>
        <taxon>Hypocreomycetidae</taxon>
        <taxon>Hypocreales</taxon>
        <taxon>Ophiocordycipitaceae</taxon>
        <taxon>Tolypocladium</taxon>
    </lineage>
</organism>
<gene>
    <name evidence="6" type="ORF">TPAR_04492</name>
</gene>
<dbReference type="Pfam" id="PF07993">
    <property type="entry name" value="NAD_binding_4"/>
    <property type="match status" value="1"/>
</dbReference>
<dbReference type="InterPro" id="IPR036291">
    <property type="entry name" value="NAD(P)-bd_dom_sf"/>
</dbReference>
<dbReference type="PANTHER" id="PTHR43439:SF2">
    <property type="entry name" value="ENZYME, PUTATIVE (JCVI)-RELATED"/>
    <property type="match status" value="1"/>
</dbReference>
<dbReference type="PANTHER" id="PTHR43439">
    <property type="entry name" value="PHENYLACETATE-COENZYME A LIGASE"/>
    <property type="match status" value="1"/>
</dbReference>
<dbReference type="InterPro" id="IPR051414">
    <property type="entry name" value="Adenylate-forming_Reductase"/>
</dbReference>
<keyword evidence="2" id="KW-0597">Phosphoprotein</keyword>
<protein>
    <submittedName>
        <fullName evidence="6">L-aminoadipate-semialdehyde dehydrogenase</fullName>
    </submittedName>
</protein>
<comment type="caution">
    <text evidence="6">The sequence shown here is derived from an EMBL/GenBank/DDBJ whole genome shotgun (WGS) entry which is preliminary data.</text>
</comment>
<keyword evidence="7" id="KW-1185">Reference proteome</keyword>
<dbReference type="InterPro" id="IPR020845">
    <property type="entry name" value="AMP-binding_CS"/>
</dbReference>
<evidence type="ECO:0000259" key="4">
    <source>
        <dbReference type="Pfam" id="PF00501"/>
    </source>
</evidence>
<dbReference type="SUPFAM" id="SSF51735">
    <property type="entry name" value="NAD(P)-binding Rossmann-fold domains"/>
    <property type="match status" value="1"/>
</dbReference>
<sequence length="1081" mass="119798">MGHEIRKTFVRPQFEALPKGSGNKTSALDTRCASLLDLVRFSAKHNADQIFCLQAEARDSSDAPPGGDRGFSTSEISYKKLYHAVKACAAEVRDWLQPITGRSDDYKQPVALYIESDVGLFIYFTALLKLRVPVLLISVRLSSSNVRHLLQESGSSIIFVSHRTKALLDRELHEVATVFEVDPWRSFMREKPLSATGPVEANTRSDGDSRDMTDDGMSLGSLILHSSGTTGLPKPIYLSQRYLLGYAACHELGQDDVDWRNFSTLPLYHGFGLLSPCLSLSVGMTCCFPPATIIPAARSTIQLLQVLGAKSLMTVPSIVDDILSLPGAEALSATDLLQSLKFVAVGGGSLAIEKSSQLRRNGIKLLNHYGVTEIGAIAPIFCPGLDYDSNYLRLREDLNLELRQIPGSSRYKLVCTPVGWDSEFEVKDEMERNPRSDRMEVRILGRSDDLIVLKSGEKVMPRALETTLMNDPLIRTAVCVGSGHFEIVVLVEPSSVASDDAQAVRRRAWELTSKLNPTLDQHGRVSSEKSIIIKDPRKPFPVSDKGSIMRREVMERFNREIDAAYSELETSSCGSEASLDFGDMMSSVRRLVNAVAGSWLQNSARTLEPQDDFFQRGMDSLEATRLARLLSPAVSKQIPVSGHQRHISAEFIYANPSIRLLSQALERAMHRQGDEADRRDRVLEMRQMVAEFAGDAGLHGAAPPPGYVVLLTGVTGNLGAHVLAQLVRNHLIRKVICLLRQKAQEESPYERVQKALTTAGLSVLAQDWSKIELQQSDPAQWPSDQNNEVLRELTRSVTHILHLAWPMDFHRTLQSFRPQLQELRALINLARAANSLRPSLRVRLVFASSIAIVRNFADIYPKPTNGNGVPEAVFEDPKVTTPMGYAEAKWVCERMMARVACESGTQVDAVVVRIGQLSGPERSEGRWKSSEHIPALVRASQKVGAFPILQGTVSWLPVDRAARSLMEMTLHMGECNGFLHLENPTRQPLTDIATIMAHELGLPETQAIPFERWLQRVADADGFGDLEDFFKNHFQTLADGSVPLDTANSRAISQTLRASGGVGKDLAVRYIKRWQREGFLE</sequence>
<feature type="domain" description="Thioester reductase (TE)" evidence="5">
    <location>
        <begin position="711"/>
        <end position="964"/>
    </location>
</feature>
<dbReference type="PROSITE" id="PS00455">
    <property type="entry name" value="AMP_BINDING"/>
    <property type="match status" value="1"/>
</dbReference>
<dbReference type="Proteomes" id="UP000237481">
    <property type="component" value="Unassembled WGS sequence"/>
</dbReference>
<evidence type="ECO:0000256" key="3">
    <source>
        <dbReference type="ARBA" id="ARBA00022857"/>
    </source>
</evidence>
<evidence type="ECO:0000313" key="7">
    <source>
        <dbReference type="Proteomes" id="UP000237481"/>
    </source>
</evidence>
<dbReference type="Pfam" id="PF23562">
    <property type="entry name" value="AMP-binding_C_3"/>
    <property type="match status" value="1"/>
</dbReference>
<dbReference type="InterPro" id="IPR036736">
    <property type="entry name" value="ACP-like_sf"/>
</dbReference>
<dbReference type="SUPFAM" id="SSF47336">
    <property type="entry name" value="ACP-like"/>
    <property type="match status" value="1"/>
</dbReference>
<reference evidence="6 7" key="1">
    <citation type="submission" date="2018-01" db="EMBL/GenBank/DDBJ databases">
        <title>Harnessing the power of phylogenomics to disentangle the directionality and signatures of interkingdom host jumping in the parasitic fungal genus Tolypocladium.</title>
        <authorList>
            <person name="Quandt C.A."/>
            <person name="Patterson W."/>
            <person name="Spatafora J.W."/>
        </authorList>
    </citation>
    <scope>NUCLEOTIDE SEQUENCE [LARGE SCALE GENOMIC DNA]</scope>
    <source>
        <strain evidence="6 7">NRBC 100945</strain>
    </source>
</reference>
<dbReference type="InterPro" id="IPR013120">
    <property type="entry name" value="FAR_NAD-bd"/>
</dbReference>
<name>A0A2S4KYP1_9HYPO</name>
<dbReference type="Gene3D" id="3.40.50.720">
    <property type="entry name" value="NAD(P)-binding Rossmann-like Domain"/>
    <property type="match status" value="1"/>
</dbReference>
<keyword evidence="1" id="KW-0596">Phosphopantetheine</keyword>
<dbReference type="OrthoDB" id="429813at2759"/>
<evidence type="ECO:0000313" key="6">
    <source>
        <dbReference type="EMBL" id="POR35295.1"/>
    </source>
</evidence>
<evidence type="ECO:0000256" key="2">
    <source>
        <dbReference type="ARBA" id="ARBA00022553"/>
    </source>
</evidence>
<dbReference type="InterPro" id="IPR000873">
    <property type="entry name" value="AMP-dep_synth/lig_dom"/>
</dbReference>
<dbReference type="Gene3D" id="3.40.50.12780">
    <property type="entry name" value="N-terminal domain of ligase-like"/>
    <property type="match status" value="1"/>
</dbReference>
<dbReference type="InterPro" id="IPR042099">
    <property type="entry name" value="ANL_N_sf"/>
</dbReference>
<proteinExistence type="predicted"/>
<evidence type="ECO:0000259" key="5">
    <source>
        <dbReference type="Pfam" id="PF07993"/>
    </source>
</evidence>
<keyword evidence="3" id="KW-0521">NADP</keyword>